<dbReference type="EnsemblMetazoa" id="Aqu2.1.10646_001">
    <property type="protein sequence ID" value="Aqu2.1.10646_001"/>
    <property type="gene ID" value="Aqu2.1.10646"/>
</dbReference>
<sequence length="57" mass="6784">LNPIFMPWWILRGINCFRGNHHTLFFHLKRLLNMALPGATETVRKNMLFHHFIDGLP</sequence>
<name>A0A1X7T7Y4_AMPQE</name>
<accession>A0A1X7T7Y4</accession>
<proteinExistence type="predicted"/>
<evidence type="ECO:0000313" key="1">
    <source>
        <dbReference type="EnsemblMetazoa" id="Aqu2.1.10646_001"/>
    </source>
</evidence>
<dbReference type="AlphaFoldDB" id="A0A1X7T7Y4"/>
<dbReference type="InParanoid" id="A0A1X7T7Y4"/>
<protein>
    <submittedName>
        <fullName evidence="1">Uncharacterized protein</fullName>
    </submittedName>
</protein>
<reference evidence="1" key="1">
    <citation type="submission" date="2017-05" db="UniProtKB">
        <authorList>
            <consortium name="EnsemblMetazoa"/>
        </authorList>
    </citation>
    <scope>IDENTIFICATION</scope>
</reference>
<organism evidence="1">
    <name type="scientific">Amphimedon queenslandica</name>
    <name type="common">Sponge</name>
    <dbReference type="NCBI Taxonomy" id="400682"/>
    <lineage>
        <taxon>Eukaryota</taxon>
        <taxon>Metazoa</taxon>
        <taxon>Porifera</taxon>
        <taxon>Demospongiae</taxon>
        <taxon>Heteroscleromorpha</taxon>
        <taxon>Haplosclerida</taxon>
        <taxon>Niphatidae</taxon>
        <taxon>Amphimedon</taxon>
    </lineage>
</organism>